<reference evidence="1" key="1">
    <citation type="submission" date="2016-05" db="EMBL/GenBank/DDBJ databases">
        <authorList>
            <person name="Lavstsen T."/>
            <person name="Jespersen J.S."/>
        </authorList>
    </citation>
    <scope>NUCLEOTIDE SEQUENCE</scope>
    <source>
        <tissue evidence="1">Brain</tissue>
    </source>
</reference>
<accession>A0A1A8LGS4</accession>
<reference evidence="1" key="2">
    <citation type="submission" date="2016-06" db="EMBL/GenBank/DDBJ databases">
        <title>The genome of a short-lived fish provides insights into sex chromosome evolution and the genetic control of aging.</title>
        <authorList>
            <person name="Reichwald K."/>
            <person name="Felder M."/>
            <person name="Petzold A."/>
            <person name="Koch P."/>
            <person name="Groth M."/>
            <person name="Platzer M."/>
        </authorList>
    </citation>
    <scope>NUCLEOTIDE SEQUENCE</scope>
    <source>
        <tissue evidence="1">Brain</tissue>
    </source>
</reference>
<protein>
    <submittedName>
        <fullName evidence="1">Spectrin repeat containing, nuclear envelope 1b</fullName>
    </submittedName>
</protein>
<feature type="non-terminal residue" evidence="1">
    <location>
        <position position="64"/>
    </location>
</feature>
<proteinExistence type="predicted"/>
<sequence length="64" mass="7115">MCVCERVREEGTLSSQPPAALLLSPGKPGSQICFASCWKRVKGRQCCFFSTVDLIFAHLYVYVS</sequence>
<organism evidence="1">
    <name type="scientific">Nothobranchius pienaari</name>
    <dbReference type="NCBI Taxonomy" id="704102"/>
    <lineage>
        <taxon>Eukaryota</taxon>
        <taxon>Metazoa</taxon>
        <taxon>Chordata</taxon>
        <taxon>Craniata</taxon>
        <taxon>Vertebrata</taxon>
        <taxon>Euteleostomi</taxon>
        <taxon>Actinopterygii</taxon>
        <taxon>Neopterygii</taxon>
        <taxon>Teleostei</taxon>
        <taxon>Neoteleostei</taxon>
        <taxon>Acanthomorphata</taxon>
        <taxon>Ovalentaria</taxon>
        <taxon>Atherinomorphae</taxon>
        <taxon>Cyprinodontiformes</taxon>
        <taxon>Nothobranchiidae</taxon>
        <taxon>Nothobranchius</taxon>
    </lineage>
</organism>
<gene>
    <name evidence="1" type="primary">SYNE1B</name>
</gene>
<dbReference type="AlphaFoldDB" id="A0A1A8LGS4"/>
<dbReference type="EMBL" id="HAEF01006346">
    <property type="protein sequence ID" value="SBR43728.1"/>
    <property type="molecule type" value="Transcribed_RNA"/>
</dbReference>
<name>A0A1A8LGS4_9TELE</name>
<evidence type="ECO:0000313" key="1">
    <source>
        <dbReference type="EMBL" id="SBR43728.1"/>
    </source>
</evidence>